<dbReference type="EMBL" id="MTYJ01000106">
    <property type="protein sequence ID" value="OQV14365.1"/>
    <property type="molecule type" value="Genomic_DNA"/>
</dbReference>
<evidence type="ECO:0000313" key="1">
    <source>
        <dbReference type="EMBL" id="OQV14365.1"/>
    </source>
</evidence>
<accession>A0A1W0WGN8</accession>
<proteinExistence type="predicted"/>
<evidence type="ECO:0000313" key="2">
    <source>
        <dbReference type="Proteomes" id="UP000192578"/>
    </source>
</evidence>
<sequence length="69" mass="7904">MTHPSLSRFEGDISGIDFDSSNNTKDFAFNAFIDDDKLWPNAIIPYTINEDEFSKKKARSLLANIMYLI</sequence>
<gene>
    <name evidence="1" type="ORF">BV898_11483</name>
</gene>
<organism evidence="1 2">
    <name type="scientific">Hypsibius exemplaris</name>
    <name type="common">Freshwater tardigrade</name>
    <dbReference type="NCBI Taxonomy" id="2072580"/>
    <lineage>
        <taxon>Eukaryota</taxon>
        <taxon>Metazoa</taxon>
        <taxon>Ecdysozoa</taxon>
        <taxon>Tardigrada</taxon>
        <taxon>Eutardigrada</taxon>
        <taxon>Parachela</taxon>
        <taxon>Hypsibioidea</taxon>
        <taxon>Hypsibiidae</taxon>
        <taxon>Hypsibius</taxon>
    </lineage>
</organism>
<name>A0A1W0WGN8_HYPEX</name>
<protein>
    <submittedName>
        <fullName evidence="1">Uncharacterized protein</fullName>
    </submittedName>
</protein>
<reference evidence="2" key="1">
    <citation type="submission" date="2017-01" db="EMBL/GenBank/DDBJ databases">
        <title>Comparative genomics of anhydrobiosis in the tardigrade Hypsibius dujardini.</title>
        <authorList>
            <person name="Yoshida Y."/>
            <person name="Koutsovoulos G."/>
            <person name="Laetsch D."/>
            <person name="Stevens L."/>
            <person name="Kumar S."/>
            <person name="Horikawa D."/>
            <person name="Ishino K."/>
            <person name="Komine S."/>
            <person name="Tomita M."/>
            <person name="Blaxter M."/>
            <person name="Arakawa K."/>
        </authorList>
    </citation>
    <scope>NUCLEOTIDE SEQUENCE [LARGE SCALE GENOMIC DNA]</scope>
    <source>
        <strain evidence="2">Z151</strain>
    </source>
</reference>
<dbReference type="AlphaFoldDB" id="A0A1W0WGN8"/>
<dbReference type="Proteomes" id="UP000192578">
    <property type="component" value="Unassembled WGS sequence"/>
</dbReference>
<comment type="caution">
    <text evidence="1">The sequence shown here is derived from an EMBL/GenBank/DDBJ whole genome shotgun (WGS) entry which is preliminary data.</text>
</comment>
<keyword evidence="2" id="KW-1185">Reference proteome</keyword>